<reference evidence="2" key="1">
    <citation type="journal article" date="2006" name="Nature">
        <title>Deciphering the evolution and metabolism of an anammox bacterium from a community genome.</title>
        <authorList>
            <person name="Strous M."/>
            <person name="Pelletier E."/>
            <person name="Mangenot S."/>
            <person name="Rattei T."/>
            <person name="Lehner A."/>
            <person name="Taylor M.W."/>
            <person name="Horn M."/>
            <person name="Daims H."/>
            <person name="Bartol-Mavel D."/>
            <person name="Wincker P."/>
            <person name="Barbe V."/>
            <person name="Fonknechten N."/>
            <person name="Vallenet D."/>
            <person name="Segurens B."/>
            <person name="Schenowitz-Truong C."/>
            <person name="Medigue C."/>
            <person name="Collingro A."/>
            <person name="Snel B."/>
            <person name="Dutilh B.E."/>
            <person name="OpDenCamp H.J.M."/>
            <person name="vanDerDrift C."/>
            <person name="Cirpus I."/>
            <person name="vanDePas-Schoonen K.T."/>
            <person name="Harhangi H.R."/>
            <person name="vanNiftrik L."/>
            <person name="Schmid M."/>
            <person name="Keltjens J."/>
            <person name="vanDeVossenberg J."/>
            <person name="Kartal B."/>
            <person name="Meier H."/>
            <person name="Frishman D."/>
            <person name="Huynen M.A."/>
            <person name="Mewes H."/>
            <person name="Weissenbach J."/>
            <person name="Jetten M.S.M."/>
            <person name="Wagner M."/>
            <person name="LePaslier D."/>
        </authorList>
    </citation>
    <scope>NUCLEOTIDE SEQUENCE</scope>
</reference>
<evidence type="ECO:0000256" key="1">
    <source>
        <dbReference type="SAM" id="MobiDB-lite"/>
    </source>
</evidence>
<dbReference type="RefSeq" id="WP_099326539.1">
    <property type="nucleotide sequence ID" value="NZ_CP049055.1"/>
</dbReference>
<dbReference type="Proteomes" id="UP000221734">
    <property type="component" value="Chromosome Kuenenia_stuttgartiensis_MBR1"/>
</dbReference>
<keyword evidence="3" id="KW-0240">DNA-directed RNA polymerase</keyword>
<reference evidence="4" key="4">
    <citation type="submission" date="2017-10" db="EMBL/GenBank/DDBJ databases">
        <authorList>
            <person name="Banno H."/>
            <person name="Chua N.-H."/>
        </authorList>
    </citation>
    <scope>NUCLEOTIDE SEQUENCE [LARGE SCALE GENOMIC DNA]</scope>
    <source>
        <strain evidence="4">Kuenenia_mbr1_ru-nijmegen</strain>
    </source>
</reference>
<dbReference type="GO" id="GO:0003899">
    <property type="term" value="F:DNA-directed RNA polymerase activity"/>
    <property type="evidence" value="ECO:0007669"/>
    <property type="project" value="UniProtKB-EC"/>
</dbReference>
<dbReference type="EMBL" id="LT934425">
    <property type="protein sequence ID" value="SOH06019.1"/>
    <property type="molecule type" value="Genomic_DNA"/>
</dbReference>
<evidence type="ECO:0000313" key="4">
    <source>
        <dbReference type="EMBL" id="SOH06019.1"/>
    </source>
</evidence>
<evidence type="ECO:0000313" key="6">
    <source>
        <dbReference type="Proteomes" id="UP000501926"/>
    </source>
</evidence>
<name>Q1Q3U9_KUEST</name>
<dbReference type="KEGG" id="kst:KSMBR1_3546"/>
<dbReference type="Proteomes" id="UP000501926">
    <property type="component" value="Chromosome"/>
</dbReference>
<keyword evidence="5" id="KW-1185">Reference proteome</keyword>
<reference evidence="3 6" key="5">
    <citation type="submission" date="2020-02" db="EMBL/GenBank/DDBJ databases">
        <title>Newly sequenced genome of strain CSTR1 showed variability in Candidatus Kuenenia stuttgartiensis genomes.</title>
        <authorList>
            <person name="Ding C."/>
            <person name="Adrian L."/>
        </authorList>
    </citation>
    <scope>NUCLEOTIDE SEQUENCE [LARGE SCALE GENOMIC DNA]</scope>
    <source>
        <strain evidence="3 6">CSTR1</strain>
    </source>
</reference>
<organism evidence="2">
    <name type="scientific">Kuenenia stuttgartiensis</name>
    <dbReference type="NCBI Taxonomy" id="174633"/>
    <lineage>
        <taxon>Bacteria</taxon>
        <taxon>Pseudomonadati</taxon>
        <taxon>Planctomycetota</taxon>
        <taxon>Candidatus Brocadiia</taxon>
        <taxon>Candidatus Brocadiales</taxon>
        <taxon>Candidatus Brocadiaceae</taxon>
        <taxon>Candidatus Kuenenia</taxon>
    </lineage>
</organism>
<keyword evidence="3" id="KW-0808">Transferase</keyword>
<dbReference type="GO" id="GO:0000428">
    <property type="term" value="C:DNA-directed RNA polymerase complex"/>
    <property type="evidence" value="ECO:0007669"/>
    <property type="project" value="UniProtKB-KW"/>
</dbReference>
<evidence type="ECO:0000313" key="3">
    <source>
        <dbReference type="EMBL" id="QII11793.1"/>
    </source>
</evidence>
<sequence>MEYIEKVIEQLSNETLHSLKEMHKVKDSNERKTQAEIVHLLCQSMSSLISSTASMMSEVHDFNDEDEDFEDEDEDFEDEDEDKF</sequence>
<reference evidence="2" key="2">
    <citation type="submission" date="2006-01" db="EMBL/GenBank/DDBJ databases">
        <authorList>
            <person name="Genoscope"/>
        </authorList>
    </citation>
    <scope>NUCLEOTIDE SEQUENCE</scope>
</reference>
<feature type="compositionally biased region" description="Acidic residues" evidence="1">
    <location>
        <begin position="63"/>
        <end position="84"/>
    </location>
</feature>
<reference evidence="5" key="3">
    <citation type="submission" date="2017-10" db="EMBL/GenBank/DDBJ databases">
        <authorList>
            <person name="Frank J."/>
        </authorList>
    </citation>
    <scope>NUCLEOTIDE SEQUENCE [LARGE SCALE GENOMIC DNA]</scope>
</reference>
<gene>
    <name evidence="3" type="ORF">KsCSTR_24140</name>
    <name evidence="4" type="ORF">KSMBR1_3546</name>
    <name evidence="2" type="ORF">kuste3927</name>
</gene>
<keyword evidence="3" id="KW-0548">Nucleotidyltransferase</keyword>
<accession>Q1Q3U9</accession>
<protein>
    <submittedName>
        <fullName evidence="3">DNA-directed RNA polymerase III 31 kDa polypeptide</fullName>
        <ecNumber evidence="3">2.7.7.6</ecNumber>
    </submittedName>
</protein>
<evidence type="ECO:0000313" key="2">
    <source>
        <dbReference type="EMBL" id="CAJ74690.1"/>
    </source>
</evidence>
<keyword evidence="3" id="KW-0804">Transcription</keyword>
<dbReference type="AlphaFoldDB" id="Q1Q3U9"/>
<feature type="region of interest" description="Disordered" evidence="1">
    <location>
        <begin position="61"/>
        <end position="84"/>
    </location>
</feature>
<dbReference type="EMBL" id="CP049055">
    <property type="protein sequence ID" value="QII11793.1"/>
    <property type="molecule type" value="Genomic_DNA"/>
</dbReference>
<dbReference type="EMBL" id="CT573071">
    <property type="protein sequence ID" value="CAJ74690.1"/>
    <property type="molecule type" value="Genomic_DNA"/>
</dbReference>
<dbReference type="EC" id="2.7.7.6" evidence="3"/>
<proteinExistence type="predicted"/>
<evidence type="ECO:0000313" key="5">
    <source>
        <dbReference type="Proteomes" id="UP000221734"/>
    </source>
</evidence>